<accession>A0A5J5GPH7</accession>
<comment type="caution">
    <text evidence="2">The sequence shown here is derived from an EMBL/GenBank/DDBJ whole genome shotgun (WGS) entry which is preliminary data.</text>
</comment>
<dbReference type="EMBL" id="VYQE01000001">
    <property type="protein sequence ID" value="KAA9010239.1"/>
    <property type="molecule type" value="Genomic_DNA"/>
</dbReference>
<sequence>MSEVVNEAVTRLNEKMAGQGFDSTAKFVIENEGSVMIDGDGARAGDEDAEVTLTSDTETFQAILDGEENPTAAYMTGKLKLDGDMGTAMRLASILG</sequence>
<proteinExistence type="predicted"/>
<dbReference type="Pfam" id="PF02036">
    <property type="entry name" value="SCP2"/>
    <property type="match status" value="1"/>
</dbReference>
<dbReference type="SUPFAM" id="SSF55718">
    <property type="entry name" value="SCP-like"/>
    <property type="match status" value="1"/>
</dbReference>
<feature type="domain" description="SCP2" evidence="1">
    <location>
        <begin position="30"/>
        <end position="95"/>
    </location>
</feature>
<dbReference type="Proteomes" id="UP000326554">
    <property type="component" value="Unassembled WGS sequence"/>
</dbReference>
<protein>
    <submittedName>
        <fullName evidence="2">SCP2 sterol-binding domain-containing protein</fullName>
    </submittedName>
</protein>
<organism evidence="2 3">
    <name type="scientific">Histidinibacterium aquaticum</name>
    <dbReference type="NCBI Taxonomy" id="2613962"/>
    <lineage>
        <taxon>Bacteria</taxon>
        <taxon>Pseudomonadati</taxon>
        <taxon>Pseudomonadota</taxon>
        <taxon>Alphaproteobacteria</taxon>
        <taxon>Rhodobacterales</taxon>
        <taxon>Paracoccaceae</taxon>
        <taxon>Histidinibacterium</taxon>
    </lineage>
</organism>
<reference evidence="2 3" key="1">
    <citation type="submission" date="2019-09" db="EMBL/GenBank/DDBJ databases">
        <authorList>
            <person name="Park J.-S."/>
            <person name="Choi H.-J."/>
        </authorList>
    </citation>
    <scope>NUCLEOTIDE SEQUENCE [LARGE SCALE GENOMIC DNA]</scope>
    <source>
        <strain evidence="2 3">176SS1-4</strain>
    </source>
</reference>
<name>A0A5J5GPH7_9RHOB</name>
<evidence type="ECO:0000313" key="2">
    <source>
        <dbReference type="EMBL" id="KAA9010239.1"/>
    </source>
</evidence>
<dbReference type="Gene3D" id="3.30.1050.10">
    <property type="entry name" value="SCP2 sterol-binding domain"/>
    <property type="match status" value="1"/>
</dbReference>
<evidence type="ECO:0000259" key="1">
    <source>
        <dbReference type="Pfam" id="PF02036"/>
    </source>
</evidence>
<dbReference type="AlphaFoldDB" id="A0A5J5GPH7"/>
<keyword evidence="3" id="KW-1185">Reference proteome</keyword>
<gene>
    <name evidence="2" type="ORF">F3S47_03035</name>
</gene>
<dbReference type="RefSeq" id="WP_150443725.1">
    <property type="nucleotide sequence ID" value="NZ_VYQE01000001.1"/>
</dbReference>
<dbReference type="InterPro" id="IPR036527">
    <property type="entry name" value="SCP2_sterol-bd_dom_sf"/>
</dbReference>
<dbReference type="InterPro" id="IPR003033">
    <property type="entry name" value="SCP2_sterol-bd_dom"/>
</dbReference>
<evidence type="ECO:0000313" key="3">
    <source>
        <dbReference type="Proteomes" id="UP000326554"/>
    </source>
</evidence>